<reference evidence="3 4" key="1">
    <citation type="submission" date="2021-07" db="EMBL/GenBank/DDBJ databases">
        <title>Sphingomonas sp.</title>
        <authorList>
            <person name="Feng G."/>
            <person name="Li J."/>
            <person name="Pan M."/>
        </authorList>
    </citation>
    <scope>NUCLEOTIDE SEQUENCE [LARGE SCALE GENOMIC DNA]</scope>
    <source>
        <strain evidence="3 4">RRHST34</strain>
    </source>
</reference>
<dbReference type="InterPro" id="IPR044005">
    <property type="entry name" value="DZR_2"/>
</dbReference>
<dbReference type="InterPro" id="IPR000836">
    <property type="entry name" value="PRTase_dom"/>
</dbReference>
<accession>A0ABS7BR63</accession>
<evidence type="ECO:0000256" key="1">
    <source>
        <dbReference type="ARBA" id="ARBA00008007"/>
    </source>
</evidence>
<dbReference type="Proteomes" id="UP000759103">
    <property type="component" value="Unassembled WGS sequence"/>
</dbReference>
<proteinExistence type="inferred from homology"/>
<dbReference type="EMBL" id="JAHXZN010000005">
    <property type="protein sequence ID" value="MBW6532061.1"/>
    <property type="molecule type" value="Genomic_DNA"/>
</dbReference>
<dbReference type="SUPFAM" id="SSF53271">
    <property type="entry name" value="PRTase-like"/>
    <property type="match status" value="1"/>
</dbReference>
<dbReference type="Pfam" id="PF18912">
    <property type="entry name" value="DZR_2"/>
    <property type="match status" value="1"/>
</dbReference>
<feature type="domain" description="Double zinc ribbon" evidence="2">
    <location>
        <begin position="5"/>
        <end position="64"/>
    </location>
</feature>
<dbReference type="CDD" id="cd06223">
    <property type="entry name" value="PRTases_typeI"/>
    <property type="match status" value="1"/>
</dbReference>
<comment type="similarity">
    <text evidence="1">Belongs to the ComF/GntX family.</text>
</comment>
<gene>
    <name evidence="3" type="ORF">KZ820_15070</name>
</gene>
<dbReference type="PANTHER" id="PTHR47505">
    <property type="entry name" value="DNA UTILIZATION PROTEIN YHGH"/>
    <property type="match status" value="1"/>
</dbReference>
<sequence length="236" mass="25525">MLTRLIDQVLPPRCPGCGAIVSAQGRFCADCWATLHFLGPPWCETCHLPLGSTVGARARCDDCRAAPPRHAGVHAAVAYGEVARTLALRLKHGGRAAYAVTAARLMARWVPAEATLLVPVPLHRWRMWSRGYNQAALIAAAVSRVSGVAWHPRLLERHRATPMLRERGAGERHRAVAGAFRVPERRRARLAGADVVLVDDVYTSGATADECTATLLAAGAARVTVLVWARVLPRTD</sequence>
<evidence type="ECO:0000313" key="4">
    <source>
        <dbReference type="Proteomes" id="UP000759103"/>
    </source>
</evidence>
<dbReference type="Gene3D" id="3.40.50.2020">
    <property type="match status" value="1"/>
</dbReference>
<keyword evidence="4" id="KW-1185">Reference proteome</keyword>
<dbReference type="InterPro" id="IPR029057">
    <property type="entry name" value="PRTase-like"/>
</dbReference>
<name>A0ABS7BR63_9SPHN</name>
<dbReference type="InterPro" id="IPR051910">
    <property type="entry name" value="ComF/GntX_DNA_util-trans"/>
</dbReference>
<evidence type="ECO:0000259" key="2">
    <source>
        <dbReference type="Pfam" id="PF18912"/>
    </source>
</evidence>
<organism evidence="3 4">
    <name type="scientific">Sphingomonas citri</name>
    <dbReference type="NCBI Taxonomy" id="2862499"/>
    <lineage>
        <taxon>Bacteria</taxon>
        <taxon>Pseudomonadati</taxon>
        <taxon>Pseudomonadota</taxon>
        <taxon>Alphaproteobacteria</taxon>
        <taxon>Sphingomonadales</taxon>
        <taxon>Sphingomonadaceae</taxon>
        <taxon>Sphingomonas</taxon>
    </lineage>
</organism>
<dbReference type="PANTHER" id="PTHR47505:SF1">
    <property type="entry name" value="DNA UTILIZATION PROTEIN YHGH"/>
    <property type="match status" value="1"/>
</dbReference>
<comment type="caution">
    <text evidence="3">The sequence shown here is derived from an EMBL/GenBank/DDBJ whole genome shotgun (WGS) entry which is preliminary data.</text>
</comment>
<protein>
    <submittedName>
        <fullName evidence="3">ComF family protein</fullName>
    </submittedName>
</protein>
<evidence type="ECO:0000313" key="3">
    <source>
        <dbReference type="EMBL" id="MBW6532061.1"/>
    </source>
</evidence>